<dbReference type="SUPFAM" id="SSF54197">
    <property type="entry name" value="HIT-like"/>
    <property type="match status" value="1"/>
</dbReference>
<dbReference type="RefSeq" id="WP_243067736.1">
    <property type="nucleotide sequence ID" value="NZ_JAIVFK010000006.1"/>
</dbReference>
<dbReference type="InterPro" id="IPR011146">
    <property type="entry name" value="HIT-like"/>
</dbReference>
<feature type="short sequence motif" description="Histidine triad motif" evidence="1">
    <location>
        <begin position="101"/>
        <end position="105"/>
    </location>
</feature>
<evidence type="ECO:0000256" key="1">
    <source>
        <dbReference type="PROSITE-ProRule" id="PRU00464"/>
    </source>
</evidence>
<dbReference type="InterPro" id="IPR039384">
    <property type="entry name" value="HINT"/>
</dbReference>
<organism evidence="3 4">
    <name type="scientific">Candidatus Rhodoblastus alkanivorans</name>
    <dbReference type="NCBI Taxonomy" id="2954117"/>
    <lineage>
        <taxon>Bacteria</taxon>
        <taxon>Pseudomonadati</taxon>
        <taxon>Pseudomonadota</taxon>
        <taxon>Alphaproteobacteria</taxon>
        <taxon>Hyphomicrobiales</taxon>
        <taxon>Rhodoblastaceae</taxon>
        <taxon>Rhodoblastus</taxon>
    </lineage>
</organism>
<gene>
    <name evidence="3" type="ORF">K2U94_13710</name>
</gene>
<dbReference type="PANTHER" id="PTHR46648:SF1">
    <property type="entry name" value="ADENOSINE 5'-MONOPHOSPHORAMIDASE HNT1"/>
    <property type="match status" value="1"/>
</dbReference>
<proteinExistence type="predicted"/>
<dbReference type="Pfam" id="PF01230">
    <property type="entry name" value="HIT"/>
    <property type="match status" value="1"/>
</dbReference>
<reference evidence="3" key="1">
    <citation type="journal article" date="2022" name="ISME J.">
        <title>Identification of active gaseous-alkane degraders at natural gas seeps.</title>
        <authorList>
            <person name="Farhan Ul Haque M."/>
            <person name="Hernandez M."/>
            <person name="Crombie A.T."/>
            <person name="Murrell J.C."/>
        </authorList>
    </citation>
    <scope>NUCLEOTIDE SEQUENCE</scope>
    <source>
        <strain evidence="3">PC2</strain>
    </source>
</reference>
<dbReference type="PROSITE" id="PS51084">
    <property type="entry name" value="HIT_2"/>
    <property type="match status" value="1"/>
</dbReference>
<evidence type="ECO:0000313" key="3">
    <source>
        <dbReference type="EMBL" id="MCI4683806.1"/>
    </source>
</evidence>
<name>A0ABS9Z9S9_9HYPH</name>
<protein>
    <submittedName>
        <fullName evidence="3">HIT family protein</fullName>
    </submittedName>
</protein>
<evidence type="ECO:0000313" key="4">
    <source>
        <dbReference type="Proteomes" id="UP001139104"/>
    </source>
</evidence>
<dbReference type="Proteomes" id="UP001139104">
    <property type="component" value="Unassembled WGS sequence"/>
</dbReference>
<dbReference type="PANTHER" id="PTHR46648">
    <property type="entry name" value="HIT FAMILY PROTEIN 1"/>
    <property type="match status" value="1"/>
</dbReference>
<dbReference type="Gene3D" id="3.30.428.10">
    <property type="entry name" value="HIT-like"/>
    <property type="match status" value="1"/>
</dbReference>
<comment type="caution">
    <text evidence="3">The sequence shown here is derived from an EMBL/GenBank/DDBJ whole genome shotgun (WGS) entry which is preliminary data.</text>
</comment>
<dbReference type="PRINTS" id="PR00332">
    <property type="entry name" value="HISTRIAD"/>
</dbReference>
<dbReference type="CDD" id="cd01277">
    <property type="entry name" value="HINT_subgroup"/>
    <property type="match status" value="1"/>
</dbReference>
<evidence type="ECO:0000259" key="2">
    <source>
        <dbReference type="PROSITE" id="PS51084"/>
    </source>
</evidence>
<accession>A0ABS9Z9S9</accession>
<dbReference type="InterPro" id="IPR036265">
    <property type="entry name" value="HIT-like_sf"/>
</dbReference>
<sequence>MTAYDPNNIFAKILRGEIPCENVYEDEDTLAFMDVMPQSAGHVLVIPKLGARNILDVPPEVLSTLILRVQKLARAAKDGMGADGVTVTQFNESASGQSVFHIHFHVIPRWEGIGLRPHAGGGMADPALLKAHADKIRAALAADS</sequence>
<keyword evidence="4" id="KW-1185">Reference proteome</keyword>
<dbReference type="EMBL" id="JAIVFP010000001">
    <property type="protein sequence ID" value="MCI4683806.1"/>
    <property type="molecule type" value="Genomic_DNA"/>
</dbReference>
<dbReference type="InterPro" id="IPR001310">
    <property type="entry name" value="Histidine_triad_HIT"/>
</dbReference>
<feature type="domain" description="HIT" evidence="2">
    <location>
        <begin position="9"/>
        <end position="116"/>
    </location>
</feature>